<evidence type="ECO:0000256" key="1">
    <source>
        <dbReference type="SAM" id="MobiDB-lite"/>
    </source>
</evidence>
<dbReference type="RefSeq" id="WP_116756988.1">
    <property type="nucleotide sequence ID" value="NZ_JBHUEX010000001.1"/>
</dbReference>
<dbReference type="EMBL" id="QEOP01000002">
    <property type="protein sequence ID" value="PVZ94477.1"/>
    <property type="molecule type" value="Genomic_DNA"/>
</dbReference>
<protein>
    <submittedName>
        <fullName evidence="2">Uncharacterized protein</fullName>
    </submittedName>
</protein>
<dbReference type="AlphaFoldDB" id="A0A2V1HVR9"/>
<gene>
    <name evidence="2" type="ORF">DDQ50_12280</name>
</gene>
<evidence type="ECO:0000313" key="2">
    <source>
        <dbReference type="EMBL" id="PVZ94477.1"/>
    </source>
</evidence>
<organism evidence="2 3">
    <name type="scientific">Amnibacterium flavum</name>
    <dbReference type="NCBI Taxonomy" id="2173173"/>
    <lineage>
        <taxon>Bacteria</taxon>
        <taxon>Bacillati</taxon>
        <taxon>Actinomycetota</taxon>
        <taxon>Actinomycetes</taxon>
        <taxon>Micrococcales</taxon>
        <taxon>Microbacteriaceae</taxon>
        <taxon>Amnibacterium</taxon>
    </lineage>
</organism>
<accession>A0A2V1HVR9</accession>
<proteinExistence type="predicted"/>
<feature type="region of interest" description="Disordered" evidence="1">
    <location>
        <begin position="1"/>
        <end position="65"/>
    </location>
</feature>
<feature type="compositionally biased region" description="Acidic residues" evidence="1">
    <location>
        <begin position="40"/>
        <end position="50"/>
    </location>
</feature>
<keyword evidence="3" id="KW-1185">Reference proteome</keyword>
<dbReference type="Proteomes" id="UP000244893">
    <property type="component" value="Unassembled WGS sequence"/>
</dbReference>
<sequence>MSDPNIEPDLSGIIGGTLPPDGSAGATGFSTGVPAPSDVDPQDAELEGGDDSAGAPDAPAGDGAV</sequence>
<name>A0A2V1HVR9_9MICO</name>
<evidence type="ECO:0000313" key="3">
    <source>
        <dbReference type="Proteomes" id="UP000244893"/>
    </source>
</evidence>
<feature type="compositionally biased region" description="Low complexity" evidence="1">
    <location>
        <begin position="52"/>
        <end position="65"/>
    </location>
</feature>
<comment type="caution">
    <text evidence="2">The sequence shown here is derived from an EMBL/GenBank/DDBJ whole genome shotgun (WGS) entry which is preliminary data.</text>
</comment>
<reference evidence="2 3" key="1">
    <citation type="submission" date="2018-05" db="EMBL/GenBank/DDBJ databases">
        <title>Amnibacterium sp. M8JJ-5, whole genome shotgun sequence.</title>
        <authorList>
            <person name="Tuo L."/>
        </authorList>
    </citation>
    <scope>NUCLEOTIDE SEQUENCE [LARGE SCALE GENOMIC DNA]</scope>
    <source>
        <strain evidence="2 3">M8JJ-5</strain>
    </source>
</reference>